<name>A0A8S1KQ86_PARPR</name>
<sequence length="76" mass="9314">MPSFRNNKKQINLQYVKYKIQNAIKFVYNSVQYLKKENFLFNIKIIKAFYIKQQRILNNCYNQSINLLFSIKQMLQ</sequence>
<accession>A0A8S1KQ86</accession>
<dbReference type="EMBL" id="CAJJDM010000025">
    <property type="protein sequence ID" value="CAD8057620.1"/>
    <property type="molecule type" value="Genomic_DNA"/>
</dbReference>
<protein>
    <submittedName>
        <fullName evidence="1">Uncharacterized protein</fullName>
    </submittedName>
</protein>
<evidence type="ECO:0000313" key="2">
    <source>
        <dbReference type="Proteomes" id="UP000688137"/>
    </source>
</evidence>
<dbReference type="Proteomes" id="UP000688137">
    <property type="component" value="Unassembled WGS sequence"/>
</dbReference>
<reference evidence="1" key="1">
    <citation type="submission" date="2021-01" db="EMBL/GenBank/DDBJ databases">
        <authorList>
            <consortium name="Genoscope - CEA"/>
            <person name="William W."/>
        </authorList>
    </citation>
    <scope>NUCLEOTIDE SEQUENCE</scope>
</reference>
<organism evidence="1 2">
    <name type="scientific">Paramecium primaurelia</name>
    <dbReference type="NCBI Taxonomy" id="5886"/>
    <lineage>
        <taxon>Eukaryota</taxon>
        <taxon>Sar</taxon>
        <taxon>Alveolata</taxon>
        <taxon>Ciliophora</taxon>
        <taxon>Intramacronucleata</taxon>
        <taxon>Oligohymenophorea</taxon>
        <taxon>Peniculida</taxon>
        <taxon>Parameciidae</taxon>
        <taxon>Paramecium</taxon>
    </lineage>
</organism>
<evidence type="ECO:0000313" key="1">
    <source>
        <dbReference type="EMBL" id="CAD8057620.1"/>
    </source>
</evidence>
<gene>
    <name evidence="1" type="ORF">PPRIM_AZ9-3.1.T0260135</name>
</gene>
<comment type="caution">
    <text evidence="1">The sequence shown here is derived from an EMBL/GenBank/DDBJ whole genome shotgun (WGS) entry which is preliminary data.</text>
</comment>
<dbReference type="AlphaFoldDB" id="A0A8S1KQ86"/>
<proteinExistence type="predicted"/>
<keyword evidence="2" id="KW-1185">Reference proteome</keyword>